<gene>
    <name evidence="1" type="ORF">UU7_03472</name>
</gene>
<dbReference type="InterPro" id="IPR019651">
    <property type="entry name" value="Glutamate_DH_NAD-spec"/>
</dbReference>
<accession>I4W6U8</accession>
<dbReference type="Pfam" id="PF10712">
    <property type="entry name" value="NAD-GH"/>
    <property type="match status" value="1"/>
</dbReference>
<dbReference type="EMBL" id="AJXT01000004">
    <property type="protein sequence ID" value="EIL95189.1"/>
    <property type="molecule type" value="Genomic_DNA"/>
</dbReference>
<keyword evidence="2" id="KW-1185">Reference proteome</keyword>
<proteinExistence type="predicted"/>
<name>I4W6U8_9GAMM</name>
<comment type="caution">
    <text evidence="1">The sequence shown here is derived from an EMBL/GenBank/DDBJ whole genome shotgun (WGS) entry which is preliminary data.</text>
</comment>
<dbReference type="Proteomes" id="UP000003226">
    <property type="component" value="Unassembled WGS sequence"/>
</dbReference>
<dbReference type="eggNOG" id="ENOG502Z9JM">
    <property type="taxonomic scope" value="Bacteria"/>
</dbReference>
<reference evidence="1 2" key="1">
    <citation type="journal article" date="2012" name="J. Bacteriol.">
        <title>Genome sequences for six rhodanobacter strains, isolated from soils and the terrestrial subsurface, with variable denitrification capabilities.</title>
        <authorList>
            <person name="Kostka J.E."/>
            <person name="Green S.J."/>
            <person name="Rishishwar L."/>
            <person name="Prakash O."/>
            <person name="Katz L.S."/>
            <person name="Marino-Ramirez L."/>
            <person name="Jordan I.K."/>
            <person name="Munk C."/>
            <person name="Ivanova N."/>
            <person name="Mikhailova N."/>
            <person name="Watson D.B."/>
            <person name="Brown S.D."/>
            <person name="Palumbo A.V."/>
            <person name="Brooks S.C."/>
        </authorList>
    </citation>
    <scope>NUCLEOTIDE SEQUENCE [LARGE SCALE GENOMIC DNA]</scope>
    <source>
        <strain evidence="1 2">B39</strain>
    </source>
</reference>
<evidence type="ECO:0000313" key="1">
    <source>
        <dbReference type="EMBL" id="EIL95189.1"/>
    </source>
</evidence>
<organism evidence="1 2">
    <name type="scientific">Rhodanobacter spathiphylli B39</name>
    <dbReference type="NCBI Taxonomy" id="1163407"/>
    <lineage>
        <taxon>Bacteria</taxon>
        <taxon>Pseudomonadati</taxon>
        <taxon>Pseudomonadota</taxon>
        <taxon>Gammaproteobacteria</taxon>
        <taxon>Lysobacterales</taxon>
        <taxon>Rhodanobacteraceae</taxon>
        <taxon>Rhodanobacter</taxon>
    </lineage>
</organism>
<sequence>MELLVLFLVRLSVRDHPGDLFLGQARAGLDLDLLLLAGLLVLGRHVQDAVRVDVEGDLDLRHATRCRLDALQVELAQRLVRAGALALALQHVHGHRGLVVVGRGEGLRGLGRHRGVLLDQLGHHTAHRLDAQRQRGDVEQQHVLDRTTQHAALDRRAHGDGLVRVDVLARFLAEEVLHRFLHLGHAGLTADQDHVVDVGHAQAGVIQRGAARIDGALDQILDQRLELGPGQLDVEVLRTRGVGRHVRQVHVGLVVRGQLDLGALGGVLQALQRQRVLAQIDALLLLEFLDQIVDDAHVEVFATQEGVAVGGQHLELLLAVDLGNLDDRHVEGAAAQVVHRDLAIATLLVEAISQRSCRRLVDDALDVETGDLAGILGGLALAVVEVRRDGDHRLGDRLAEIVLGGLLHLHQHLGGDLLRRHLLAVGGLHPGVTIVVRHDAVGHDVEILLHFGVGELAADQALHRVEGVLRVGHALALGRGAHQHFAVLVEGDDGRRGAVALRVLDDLGGRAVHHGHAGVGGAQVDADDLAHVQSLQIFLRPPRPR</sequence>
<dbReference type="AlphaFoldDB" id="I4W6U8"/>
<protein>
    <submittedName>
        <fullName evidence="1">Putative NAD-specific glutamate dehydrogenase</fullName>
    </submittedName>
</protein>
<evidence type="ECO:0000313" key="2">
    <source>
        <dbReference type="Proteomes" id="UP000003226"/>
    </source>
</evidence>